<evidence type="ECO:0000256" key="3">
    <source>
        <dbReference type="SAM" id="Coils"/>
    </source>
</evidence>
<dbReference type="GO" id="GO:0030313">
    <property type="term" value="C:cell envelope"/>
    <property type="evidence" value="ECO:0007669"/>
    <property type="project" value="TreeGrafter"/>
</dbReference>
<dbReference type="PROSITE" id="PS51257">
    <property type="entry name" value="PROKAR_LIPOPROTEIN"/>
    <property type="match status" value="1"/>
</dbReference>
<dbReference type="SUPFAM" id="SSF111369">
    <property type="entry name" value="HlyD-like secretion proteins"/>
    <property type="match status" value="1"/>
</dbReference>
<feature type="coiled-coil region" evidence="3">
    <location>
        <begin position="244"/>
        <end position="302"/>
    </location>
</feature>
<dbReference type="AlphaFoldDB" id="A0AAE3XLP5"/>
<dbReference type="Gene3D" id="1.10.287.470">
    <property type="entry name" value="Helix hairpin bin"/>
    <property type="match status" value="1"/>
</dbReference>
<evidence type="ECO:0000259" key="5">
    <source>
        <dbReference type="Pfam" id="PF25975"/>
    </source>
</evidence>
<comment type="caution">
    <text evidence="6">The sequence shown here is derived from an EMBL/GenBank/DDBJ whole genome shotgun (WGS) entry which is preliminary data.</text>
</comment>
<evidence type="ECO:0000256" key="2">
    <source>
        <dbReference type="ARBA" id="ARBA00022448"/>
    </source>
</evidence>
<dbReference type="PANTHER" id="PTHR30097">
    <property type="entry name" value="CATION EFFLUX SYSTEM PROTEIN CUSB"/>
    <property type="match status" value="1"/>
</dbReference>
<dbReference type="GO" id="GO:0015679">
    <property type="term" value="P:plasma membrane copper ion transport"/>
    <property type="evidence" value="ECO:0007669"/>
    <property type="project" value="TreeGrafter"/>
</dbReference>
<dbReference type="PANTHER" id="PTHR30097:SF4">
    <property type="entry name" value="SLR6042 PROTEIN"/>
    <property type="match status" value="1"/>
</dbReference>
<dbReference type="InterPro" id="IPR051909">
    <property type="entry name" value="MFP_Cation_Efflux"/>
</dbReference>
<feature type="region of interest" description="Disordered" evidence="4">
    <location>
        <begin position="22"/>
        <end position="41"/>
    </location>
</feature>
<keyword evidence="3" id="KW-0175">Coiled coil</keyword>
<dbReference type="GO" id="GO:0060003">
    <property type="term" value="P:copper ion export"/>
    <property type="evidence" value="ECO:0007669"/>
    <property type="project" value="TreeGrafter"/>
</dbReference>
<keyword evidence="7" id="KW-1185">Reference proteome</keyword>
<gene>
    <name evidence="6" type="ORF">HNQ88_001250</name>
</gene>
<dbReference type="Gene3D" id="2.40.420.20">
    <property type="match status" value="1"/>
</dbReference>
<dbReference type="Gene3D" id="2.40.30.170">
    <property type="match status" value="1"/>
</dbReference>
<accession>A0AAE3XLP5</accession>
<dbReference type="NCBIfam" id="TIGR01730">
    <property type="entry name" value="RND_mfp"/>
    <property type="match status" value="1"/>
</dbReference>
<dbReference type="GO" id="GO:0016020">
    <property type="term" value="C:membrane"/>
    <property type="evidence" value="ECO:0007669"/>
    <property type="project" value="InterPro"/>
</dbReference>
<name>A0AAE3XLP5_9BACT</name>
<organism evidence="6 7">
    <name type="scientific">Aureibacter tunicatorum</name>
    <dbReference type="NCBI Taxonomy" id="866807"/>
    <lineage>
        <taxon>Bacteria</taxon>
        <taxon>Pseudomonadati</taxon>
        <taxon>Bacteroidota</taxon>
        <taxon>Cytophagia</taxon>
        <taxon>Cytophagales</taxon>
        <taxon>Persicobacteraceae</taxon>
        <taxon>Aureibacter</taxon>
    </lineage>
</organism>
<comment type="similarity">
    <text evidence="1">Belongs to the membrane fusion protein (MFP) (TC 8.A.1) family.</text>
</comment>
<evidence type="ECO:0000313" key="7">
    <source>
        <dbReference type="Proteomes" id="UP001185092"/>
    </source>
</evidence>
<keyword evidence="2" id="KW-0813">Transport</keyword>
<dbReference type="Proteomes" id="UP001185092">
    <property type="component" value="Unassembled WGS sequence"/>
</dbReference>
<dbReference type="GO" id="GO:0022857">
    <property type="term" value="F:transmembrane transporter activity"/>
    <property type="evidence" value="ECO:0007669"/>
    <property type="project" value="InterPro"/>
</dbReference>
<protein>
    <submittedName>
        <fullName evidence="6">RND family efflux transporter MFP subunit</fullName>
    </submittedName>
</protein>
<dbReference type="InterPro" id="IPR058649">
    <property type="entry name" value="CzcB_C"/>
</dbReference>
<evidence type="ECO:0000256" key="1">
    <source>
        <dbReference type="ARBA" id="ARBA00009477"/>
    </source>
</evidence>
<dbReference type="Pfam" id="PF25975">
    <property type="entry name" value="CzcB_C"/>
    <property type="match status" value="1"/>
</dbReference>
<reference evidence="6" key="1">
    <citation type="submission" date="2023-07" db="EMBL/GenBank/DDBJ databases">
        <title>Genomic Encyclopedia of Type Strains, Phase IV (KMG-IV): sequencing the most valuable type-strain genomes for metagenomic binning, comparative biology and taxonomic classification.</title>
        <authorList>
            <person name="Goeker M."/>
        </authorList>
    </citation>
    <scope>NUCLEOTIDE SEQUENCE</scope>
    <source>
        <strain evidence="6">DSM 26174</strain>
    </source>
</reference>
<evidence type="ECO:0000256" key="4">
    <source>
        <dbReference type="SAM" id="MobiDB-lite"/>
    </source>
</evidence>
<dbReference type="EMBL" id="JAVDQD010000001">
    <property type="protein sequence ID" value="MDR6238274.1"/>
    <property type="molecule type" value="Genomic_DNA"/>
</dbReference>
<dbReference type="Gene3D" id="2.40.50.100">
    <property type="match status" value="1"/>
</dbReference>
<dbReference type="RefSeq" id="WP_309937752.1">
    <property type="nucleotide sequence ID" value="NZ_AP025305.1"/>
</dbReference>
<dbReference type="InterPro" id="IPR006143">
    <property type="entry name" value="RND_pump_MFP"/>
</dbReference>
<proteinExistence type="inferred from homology"/>
<feature type="domain" description="CzcB-like C-terminal circularly permuted SH3-like" evidence="5">
    <location>
        <begin position="430"/>
        <end position="489"/>
    </location>
</feature>
<sequence>MRYLIILFTSIALFSCKDNSAQQDGHAHNADGSHPTGGVPSEVFTINTNNTELFVEFPALVKGKTSRFAAHVTSIKGHKPANSGSVTAMLIIGNEGIKHTVDAPSSKGIFSPKLQPTKDGKAQLIFEINTPDIKDKITINDITIYPTIEAAQNGVQTMAEPADAIPFLKEQAWRVDFQTEKIAEGEIFDVISGAGQWKENPTETQLILANANGSVRYISNDIVEGKPVKKGDLIMLITGNGLSLNNIQTEINKAKSDYDKAKSNYNRKKSLADSKIIPQAEIEAAKNEYEIAKSNYQALSANASQKGKKIKAPFDGFISDIKVGQGDYVNEGDILFAVDQHLSHMLEIPVSPSYANQLRQIHNIHYKTGNDTWSNLLQSEGTIISTGKKISSENPMLPVSAIVNEHIDMPLGSYTETAISIGEPQNVPLVPASALLEDYGKFSVILQISGEVYTQRNVKLGRRNGAYAEVLEGLKAGDVVVTEGAFQVKMASMSGQTPAHGHAH</sequence>
<evidence type="ECO:0000313" key="6">
    <source>
        <dbReference type="EMBL" id="MDR6238274.1"/>
    </source>
</evidence>